<organism evidence="4 5">
    <name type="scientific">Paragonimus westermani</name>
    <dbReference type="NCBI Taxonomy" id="34504"/>
    <lineage>
        <taxon>Eukaryota</taxon>
        <taxon>Metazoa</taxon>
        <taxon>Spiralia</taxon>
        <taxon>Lophotrochozoa</taxon>
        <taxon>Platyhelminthes</taxon>
        <taxon>Trematoda</taxon>
        <taxon>Digenea</taxon>
        <taxon>Plagiorchiida</taxon>
        <taxon>Troglotremata</taxon>
        <taxon>Troglotrematidae</taxon>
        <taxon>Paragonimus</taxon>
    </lineage>
</organism>
<dbReference type="InterPro" id="IPR048738">
    <property type="entry name" value="CEP104_Znf"/>
</dbReference>
<dbReference type="InterPro" id="IPR052607">
    <property type="entry name" value="CEP104-like"/>
</dbReference>
<dbReference type="InterPro" id="IPR011989">
    <property type="entry name" value="ARM-like"/>
</dbReference>
<dbReference type="EMBL" id="QNGE01002494">
    <property type="protein sequence ID" value="KAA3675483.1"/>
    <property type="molecule type" value="Genomic_DNA"/>
</dbReference>
<feature type="region of interest" description="Disordered" evidence="2">
    <location>
        <begin position="120"/>
        <end position="175"/>
    </location>
</feature>
<dbReference type="Pfam" id="PF02151">
    <property type="entry name" value="UVR"/>
    <property type="match status" value="1"/>
</dbReference>
<accession>A0A5J4NJ31</accession>
<feature type="compositionally biased region" description="Polar residues" evidence="2">
    <location>
        <begin position="947"/>
        <end position="957"/>
    </location>
</feature>
<feature type="region of interest" description="Disordered" evidence="2">
    <location>
        <begin position="648"/>
        <end position="719"/>
    </location>
</feature>
<evidence type="ECO:0000256" key="2">
    <source>
        <dbReference type="SAM" id="MobiDB-lite"/>
    </source>
</evidence>
<keyword evidence="5" id="KW-1185">Reference proteome</keyword>
<evidence type="ECO:0000313" key="4">
    <source>
        <dbReference type="EMBL" id="KAA3675483.1"/>
    </source>
</evidence>
<dbReference type="Proteomes" id="UP000324629">
    <property type="component" value="Unassembled WGS sequence"/>
</dbReference>
<name>A0A5J4NJ31_9TREM</name>
<dbReference type="PANTHER" id="PTHR13371:SF0">
    <property type="entry name" value="CENTROSOMAL PROTEIN OF 104 KDA"/>
    <property type="match status" value="1"/>
</dbReference>
<sequence length="966" mass="108045">MSTLSIRPDFIPPTEDLAFDIYQDPEVANIIRRLEKQKLSAVSQERFDQAQKIRDAIGYLQRVGERLGRLALEKQQAIEEENYERAKLKKFQINELRTNLYHDLDLINLLSDKMSESVEATGELGAETDRANNSTKAEQPDSSKHAANSKPTTDVHSADSADDENSHSTEKRTLAVRIPDPDERPLPALKHRVQTNNNNLVTESDEAAHLLALPRVVRPIGHSVLHSPPLTRIPDIDESQELRELEEVEESHATELVGEFGDDAREDLDEDPSVGELPDQPEPLSEANRRLADVAIDVVGIELVTKAFSKSWSFREKALLELEQRVTGPRLLPPASIPDLVDPDPRAELRSTAFLLRRALQDQVLSIFRLATRFIKPTLVDFAERYGIPRVELHYALDKLVPVLFHRTGETSLRHSSTFWNEVVRPFSRVTLDRLALSRMELVTELYASRGVDIPGPDHGHLPASGFTLDAVATFTVKALNHRLNEVREAAENLMVALYRAENRAVIRNVMPPDDIEAQRHPLYRRLFGKFDRIDEKYAPVGVGDGGVVPDTVRKQKDLEALQVREAAENLMVALYRAENRAVIRNVMPPDDIEAQRHPLYRRLFGKFDRIDEKYAPVGVGDGGVVPDTVRKQKDLEALQAEVQQLRTIMSNDGPGRGSVAPRRILYVPAKDRSRASNRRACLPKPTGRRSQKPVTSQQPKDESRTRTSKSRERFSPLPAQSAQLVGEAELLLSLDKTCIFCGEHNEAFTEEGLDLHYWKDCQMLHRCVNCKQVVEIAGMVDHLLTECEAVPPGHYVRCQRCFEAVPKADLSTHPCIPCVLGGRGLRCPLCHGDLPQSVSSSTLAPPSGPEDVWKAHLLGLDQNAIPICPDNPRRPIQTQQAVHLNPKGKHSPRMLTGARAQKQNGQMVSMSKPLSQSCSFSVSFHFPATCLSKPHCLSSLQNKDGYSTTHPSSQLYSAGVDRYGS</sequence>
<protein>
    <submittedName>
        <fullName evidence="4">Centrosomal protein CEP104</fullName>
    </submittedName>
</protein>
<dbReference type="PANTHER" id="PTHR13371">
    <property type="entry name" value="GLYCINE-, GLUTAMATE-, THIENYLCYCLOHEXYLPIPERIDINE-BINDING PROTEIN"/>
    <property type="match status" value="1"/>
</dbReference>
<dbReference type="Gene3D" id="1.25.10.10">
    <property type="entry name" value="Leucine-rich Repeat Variant"/>
    <property type="match status" value="1"/>
</dbReference>
<feature type="coiled-coil region" evidence="1">
    <location>
        <begin position="477"/>
        <end position="504"/>
    </location>
</feature>
<dbReference type="GO" id="GO:0005929">
    <property type="term" value="C:cilium"/>
    <property type="evidence" value="ECO:0007669"/>
    <property type="project" value="TreeGrafter"/>
</dbReference>
<feature type="compositionally biased region" description="Polar residues" evidence="2">
    <location>
        <begin position="145"/>
        <end position="155"/>
    </location>
</feature>
<gene>
    <name evidence="4" type="ORF">DEA37_0009398</name>
</gene>
<keyword evidence="1" id="KW-0175">Coiled coil</keyword>
<evidence type="ECO:0000256" key="1">
    <source>
        <dbReference type="SAM" id="Coils"/>
    </source>
</evidence>
<feature type="compositionally biased region" description="Basic and acidic residues" evidence="2">
    <location>
        <begin position="156"/>
        <end position="175"/>
    </location>
</feature>
<dbReference type="InterPro" id="IPR001943">
    <property type="entry name" value="UVR_dom"/>
</dbReference>
<feature type="compositionally biased region" description="Basic and acidic residues" evidence="2">
    <location>
        <begin position="700"/>
        <end position="715"/>
    </location>
</feature>
<dbReference type="Pfam" id="PF21040">
    <property type="entry name" value="CEP104-like_TOG"/>
    <property type="match status" value="1"/>
</dbReference>
<feature type="region of interest" description="Disordered" evidence="2">
    <location>
        <begin position="250"/>
        <end position="283"/>
    </location>
</feature>
<dbReference type="PROSITE" id="PS50151">
    <property type="entry name" value="UVR"/>
    <property type="match status" value="1"/>
</dbReference>
<comment type="caution">
    <text evidence="4">The sequence shown here is derived from an EMBL/GenBank/DDBJ whole genome shotgun (WGS) entry which is preliminary data.</text>
</comment>
<dbReference type="AlphaFoldDB" id="A0A5J4NJ31"/>
<feature type="domain" description="UVR" evidence="3">
    <location>
        <begin position="28"/>
        <end position="63"/>
    </location>
</feature>
<feature type="region of interest" description="Disordered" evidence="2">
    <location>
        <begin position="947"/>
        <end position="966"/>
    </location>
</feature>
<proteinExistence type="predicted"/>
<dbReference type="Pfam" id="PF21039">
    <property type="entry name" value="CEP104_ZnF"/>
    <property type="match status" value="1"/>
</dbReference>
<reference evidence="4 5" key="1">
    <citation type="journal article" date="2019" name="Gigascience">
        <title>Whole-genome sequence of the oriental lung fluke Paragonimus westermani.</title>
        <authorList>
            <person name="Oey H."/>
            <person name="Zakrzewski M."/>
            <person name="Narain K."/>
            <person name="Devi K.R."/>
            <person name="Agatsuma T."/>
            <person name="Nawaratna S."/>
            <person name="Gobert G.N."/>
            <person name="Jones M.K."/>
            <person name="Ragan M.A."/>
            <person name="McManus D.P."/>
            <person name="Krause L."/>
        </authorList>
    </citation>
    <scope>NUCLEOTIDE SEQUENCE [LARGE SCALE GENOMIC DNA]</scope>
    <source>
        <strain evidence="4 5">IND2009</strain>
    </source>
</reference>
<evidence type="ECO:0000259" key="3">
    <source>
        <dbReference type="PROSITE" id="PS50151"/>
    </source>
</evidence>
<feature type="compositionally biased region" description="Acidic residues" evidence="2">
    <location>
        <begin position="260"/>
        <end position="273"/>
    </location>
</feature>
<evidence type="ECO:0000313" key="5">
    <source>
        <dbReference type="Proteomes" id="UP000324629"/>
    </source>
</evidence>